<dbReference type="GO" id="GO:0005886">
    <property type="term" value="C:plasma membrane"/>
    <property type="evidence" value="ECO:0007669"/>
    <property type="project" value="UniProtKB-SubCell"/>
</dbReference>
<reference evidence="7 8" key="1">
    <citation type="submission" date="2011-08" db="EMBL/GenBank/DDBJ databases">
        <title>The Genome Sequence of Clostridium orbiscindens 1_3_50AFAA.</title>
        <authorList>
            <consortium name="The Broad Institute Genome Sequencing Platform"/>
            <person name="Earl A."/>
            <person name="Ward D."/>
            <person name="Feldgarden M."/>
            <person name="Gevers D."/>
            <person name="Daigneault M."/>
            <person name="Strauss J."/>
            <person name="Allen-Vercoe E."/>
            <person name="Young S.K."/>
            <person name="Zeng Q."/>
            <person name="Gargeya S."/>
            <person name="Fitzgerald M."/>
            <person name="Haas B."/>
            <person name="Abouelleil A."/>
            <person name="Alvarado L."/>
            <person name="Arachchi H.M."/>
            <person name="Berlin A."/>
            <person name="Brown A."/>
            <person name="Chapman S.B."/>
            <person name="Chen Z."/>
            <person name="Dunbar C."/>
            <person name="Freedman E."/>
            <person name="Gearin G."/>
            <person name="Gellesch M."/>
            <person name="Goldberg J."/>
            <person name="Griggs A."/>
            <person name="Gujja S."/>
            <person name="Heiman D."/>
            <person name="Howarth C."/>
            <person name="Larson L."/>
            <person name="Lui A."/>
            <person name="MacDonald P.J.P."/>
            <person name="Montmayeur A."/>
            <person name="Murphy C."/>
            <person name="Neiman D."/>
            <person name="Pearson M."/>
            <person name="Priest M."/>
            <person name="Roberts A."/>
            <person name="Saif S."/>
            <person name="Shea T."/>
            <person name="Shenoy N."/>
            <person name="Sisk P."/>
            <person name="Stolte C."/>
            <person name="Sykes S."/>
            <person name="Wortman J."/>
            <person name="Nusbaum C."/>
            <person name="Birren B."/>
        </authorList>
    </citation>
    <scope>NUCLEOTIDE SEQUENCE [LARGE SCALE GENOMIC DNA]</scope>
    <source>
        <strain evidence="7 8">1_3_50AFAA</strain>
    </source>
</reference>
<feature type="transmembrane region" description="Helical" evidence="6">
    <location>
        <begin position="283"/>
        <end position="303"/>
    </location>
</feature>
<evidence type="ECO:0000256" key="2">
    <source>
        <dbReference type="ARBA" id="ARBA00022475"/>
    </source>
</evidence>
<evidence type="ECO:0000256" key="5">
    <source>
        <dbReference type="ARBA" id="ARBA00023136"/>
    </source>
</evidence>
<evidence type="ECO:0000256" key="1">
    <source>
        <dbReference type="ARBA" id="ARBA00004651"/>
    </source>
</evidence>
<name>A0A096B4N9_FLAPL</name>
<dbReference type="GO" id="GO:0022857">
    <property type="term" value="F:transmembrane transporter activity"/>
    <property type="evidence" value="ECO:0007669"/>
    <property type="project" value="InterPro"/>
</dbReference>
<dbReference type="HOGENOM" id="CLU_034180_16_0_9"/>
<evidence type="ECO:0000256" key="6">
    <source>
        <dbReference type="SAM" id="Phobius"/>
    </source>
</evidence>
<evidence type="ECO:0000256" key="3">
    <source>
        <dbReference type="ARBA" id="ARBA00022692"/>
    </source>
</evidence>
<keyword evidence="3 6" id="KW-0812">Transmembrane</keyword>
<feature type="transmembrane region" description="Helical" evidence="6">
    <location>
        <begin position="218"/>
        <end position="240"/>
    </location>
</feature>
<evidence type="ECO:0000313" key="8">
    <source>
        <dbReference type="Proteomes" id="UP000029585"/>
    </source>
</evidence>
<proteinExistence type="predicted"/>
<feature type="transmembrane region" description="Helical" evidence="6">
    <location>
        <begin position="41"/>
        <end position="61"/>
    </location>
</feature>
<accession>A0A096B4N9</accession>
<dbReference type="Pfam" id="PF07690">
    <property type="entry name" value="MFS_1"/>
    <property type="match status" value="1"/>
</dbReference>
<keyword evidence="8" id="KW-1185">Reference proteome</keyword>
<gene>
    <name evidence="7" type="ORF">HMPREF9460_02920</name>
</gene>
<dbReference type="PATRIC" id="fig|742738.3.peg.3001"/>
<dbReference type="CDD" id="cd06173">
    <property type="entry name" value="MFS_MefA_like"/>
    <property type="match status" value="1"/>
</dbReference>
<dbReference type="PANTHER" id="PTHR23513:SF6">
    <property type="entry name" value="MAJOR FACILITATOR SUPERFAMILY ASSOCIATED DOMAIN-CONTAINING PROTEIN"/>
    <property type="match status" value="1"/>
</dbReference>
<feature type="transmembrane region" description="Helical" evidence="6">
    <location>
        <begin position="73"/>
        <end position="96"/>
    </location>
</feature>
<dbReference type="RefSeq" id="WP_242848646.1">
    <property type="nucleotide sequence ID" value="NZ_KN174164.1"/>
</dbReference>
<feature type="transmembrane region" description="Helical" evidence="6">
    <location>
        <begin position="12"/>
        <end position="35"/>
    </location>
</feature>
<keyword evidence="4 6" id="KW-1133">Transmembrane helix</keyword>
<dbReference type="Gene3D" id="1.20.1250.20">
    <property type="entry name" value="MFS general substrate transporter like domains"/>
    <property type="match status" value="1"/>
</dbReference>
<dbReference type="PANTHER" id="PTHR23513">
    <property type="entry name" value="INTEGRAL MEMBRANE EFFLUX PROTEIN-RELATED"/>
    <property type="match status" value="1"/>
</dbReference>
<feature type="transmembrane region" description="Helical" evidence="6">
    <location>
        <begin position="159"/>
        <end position="183"/>
    </location>
</feature>
<dbReference type="EMBL" id="ADLO01000090">
    <property type="protein sequence ID" value="KGF54313.1"/>
    <property type="molecule type" value="Genomic_DNA"/>
</dbReference>
<organism evidence="7 8">
    <name type="scientific">Flavonifractor plautii 1_3_50AFAA</name>
    <dbReference type="NCBI Taxonomy" id="742738"/>
    <lineage>
        <taxon>Bacteria</taxon>
        <taxon>Bacillati</taxon>
        <taxon>Bacillota</taxon>
        <taxon>Clostridia</taxon>
        <taxon>Eubacteriales</taxon>
        <taxon>Oscillospiraceae</taxon>
        <taxon>Flavonifractor</taxon>
    </lineage>
</organism>
<dbReference type="AlphaFoldDB" id="A0A096B4N9"/>
<sequence>MIPHWKQKFALLWTGQALSILSSMISQYALIWYLTDLTGSPAVLSLATMAALVPQGILSLFTGTFADRFDRRWIMIISDGAIGLVSLMLAAAAFAAPLPVAPILAVAALRSVGGAFHAPCIQAITPLLAPPDALTRCAGWSQGIQTVSMLLSPALAAVLYARIPLAWILLLDTLGAAFAIAGVQLARLPALRAEAQGRPLRLWQDTREGLAVLRSHRWLWELSLICALFSVAFLPVSALFPLMSMEYFGGDSAAAALVETLFSAGMLAGSVLLGLWGGTRNKIITMTAAVLGLGLTLVLAGLLPPPASGRLLACPC</sequence>
<keyword evidence="2" id="KW-1003">Cell membrane</keyword>
<evidence type="ECO:0000256" key="4">
    <source>
        <dbReference type="ARBA" id="ARBA00022989"/>
    </source>
</evidence>
<dbReference type="InterPro" id="IPR036259">
    <property type="entry name" value="MFS_trans_sf"/>
</dbReference>
<dbReference type="InterPro" id="IPR011701">
    <property type="entry name" value="MFS"/>
</dbReference>
<comment type="caution">
    <text evidence="7">The sequence shown here is derived from an EMBL/GenBank/DDBJ whole genome shotgun (WGS) entry which is preliminary data.</text>
</comment>
<dbReference type="Proteomes" id="UP000029585">
    <property type="component" value="Unassembled WGS sequence"/>
</dbReference>
<evidence type="ECO:0000313" key="7">
    <source>
        <dbReference type="EMBL" id="KGF54313.1"/>
    </source>
</evidence>
<protein>
    <recommendedName>
        <fullName evidence="9">Major facilitator superfamily (MFS) profile domain-containing protein</fullName>
    </recommendedName>
</protein>
<comment type="subcellular location">
    <subcellularLocation>
        <location evidence="1">Cell membrane</location>
        <topology evidence="1">Multi-pass membrane protein</topology>
    </subcellularLocation>
</comment>
<dbReference type="SUPFAM" id="SSF103473">
    <property type="entry name" value="MFS general substrate transporter"/>
    <property type="match status" value="1"/>
</dbReference>
<feature type="transmembrane region" description="Helical" evidence="6">
    <location>
        <begin position="252"/>
        <end position="276"/>
    </location>
</feature>
<keyword evidence="5 6" id="KW-0472">Membrane</keyword>
<dbReference type="eggNOG" id="COG0477">
    <property type="taxonomic scope" value="Bacteria"/>
</dbReference>
<evidence type="ECO:0008006" key="9">
    <source>
        <dbReference type="Google" id="ProtNLM"/>
    </source>
</evidence>